<dbReference type="EMBL" id="PNQX01000001">
    <property type="protein sequence ID" value="PMQ21964.1"/>
    <property type="molecule type" value="Genomic_DNA"/>
</dbReference>
<feature type="transmembrane region" description="Helical" evidence="1">
    <location>
        <begin position="53"/>
        <end position="73"/>
    </location>
</feature>
<accession>A0A2N7S756</accession>
<dbReference type="RefSeq" id="WP_013349562.1">
    <property type="nucleotide sequence ID" value="NZ_JABUYH010000007.1"/>
</dbReference>
<feature type="transmembrane region" description="Helical" evidence="1">
    <location>
        <begin position="134"/>
        <end position="154"/>
    </location>
</feature>
<evidence type="ECO:0000313" key="3">
    <source>
        <dbReference type="Proteomes" id="UP000235739"/>
    </source>
</evidence>
<keyword evidence="1" id="KW-1133">Transmembrane helix</keyword>
<sequence>MDTTNLLVLNAWAIIPLVLVGSLLHFAYDWSGHNKVVAVFAAVNESYWEHIKIAFWPVLLWLVGLFALGGWQILGFIPAMTAALYSVPVSMVAMVFGYKSITGKNLLWLDIAVFAITVGLALMIFALVATELAASIWSIGISVLLLLPLGVAFIRYTYAPPNEPDLFVDPLNQRYGLDAHPEDN</sequence>
<dbReference type="OMA" id="FYDFAHK"/>
<gene>
    <name evidence="2" type="ORF">CIK84_02170</name>
</gene>
<feature type="transmembrane region" description="Helical" evidence="1">
    <location>
        <begin position="79"/>
        <end position="98"/>
    </location>
</feature>
<feature type="transmembrane region" description="Helical" evidence="1">
    <location>
        <begin position="105"/>
        <end position="128"/>
    </location>
</feature>
<dbReference type="Pfam" id="PF20122">
    <property type="entry name" value="DUF6512"/>
    <property type="match status" value="1"/>
</dbReference>
<evidence type="ECO:0000313" key="2">
    <source>
        <dbReference type="EMBL" id="PMQ21964.1"/>
    </source>
</evidence>
<dbReference type="InterPro" id="IPR045407">
    <property type="entry name" value="DUF6512"/>
</dbReference>
<comment type="caution">
    <text evidence="2">The sequence shown here is derived from an EMBL/GenBank/DDBJ whole genome shotgun (WGS) entry which is preliminary data.</text>
</comment>
<keyword evidence="1" id="KW-0472">Membrane</keyword>
<evidence type="ECO:0000256" key="1">
    <source>
        <dbReference type="SAM" id="Phobius"/>
    </source>
</evidence>
<name>A0A2N7S756_9MICC</name>
<reference evidence="2 3" key="1">
    <citation type="journal article" date="2017" name="Elife">
        <title>Extensive horizontal gene transfer in cheese-associated bacteria.</title>
        <authorList>
            <person name="Bonham K.S."/>
            <person name="Wolfe B.E."/>
            <person name="Dutton R.J."/>
        </authorList>
    </citation>
    <scope>NUCLEOTIDE SEQUENCE [LARGE SCALE GENOMIC DNA]</scope>
    <source>
        <strain evidence="2 3">JB182</strain>
    </source>
</reference>
<dbReference type="AlphaFoldDB" id="A0A2N7S756"/>
<protein>
    <submittedName>
        <fullName evidence="2">Uncharacterized protein</fullName>
    </submittedName>
</protein>
<dbReference type="GeneID" id="303185810"/>
<feature type="transmembrane region" description="Helical" evidence="1">
    <location>
        <begin position="6"/>
        <end position="28"/>
    </location>
</feature>
<keyword evidence="1" id="KW-0812">Transmembrane</keyword>
<proteinExistence type="predicted"/>
<dbReference type="Proteomes" id="UP000235739">
    <property type="component" value="Unassembled WGS sequence"/>
</dbReference>
<organism evidence="2 3">
    <name type="scientific">Glutamicibacter arilaitensis</name>
    <dbReference type="NCBI Taxonomy" id="256701"/>
    <lineage>
        <taxon>Bacteria</taxon>
        <taxon>Bacillati</taxon>
        <taxon>Actinomycetota</taxon>
        <taxon>Actinomycetes</taxon>
        <taxon>Micrococcales</taxon>
        <taxon>Micrococcaceae</taxon>
        <taxon>Glutamicibacter</taxon>
    </lineage>
</organism>